<protein>
    <submittedName>
        <fullName evidence="3">Uncharacterized protein</fullName>
    </submittedName>
</protein>
<name>A0A915K1A2_ROMCU</name>
<evidence type="ECO:0000313" key="2">
    <source>
        <dbReference type="Proteomes" id="UP000887565"/>
    </source>
</evidence>
<dbReference type="Proteomes" id="UP000887565">
    <property type="component" value="Unplaced"/>
</dbReference>
<keyword evidence="2" id="KW-1185">Reference proteome</keyword>
<feature type="region of interest" description="Disordered" evidence="1">
    <location>
        <begin position="110"/>
        <end position="129"/>
    </location>
</feature>
<reference evidence="3" key="1">
    <citation type="submission" date="2022-11" db="UniProtKB">
        <authorList>
            <consortium name="WormBaseParasite"/>
        </authorList>
    </citation>
    <scope>IDENTIFICATION</scope>
</reference>
<evidence type="ECO:0000256" key="1">
    <source>
        <dbReference type="SAM" id="MobiDB-lite"/>
    </source>
</evidence>
<sequence>MEPNNFPTSGYLMVANGQQVPTLGPVNFYMKLEELGTHSRPNGFRPPTTLKEATATDTINAVETRDKTRQKLATTPQTDLEVPETPEEDKIVDPADLPNQDQWPFIQQQIADAQKTDPTLDQTRQKVEN</sequence>
<evidence type="ECO:0000313" key="3">
    <source>
        <dbReference type="WBParaSite" id="nRc.2.0.1.t32094-RA"/>
    </source>
</evidence>
<feature type="region of interest" description="Disordered" evidence="1">
    <location>
        <begin position="37"/>
        <end position="103"/>
    </location>
</feature>
<proteinExistence type="predicted"/>
<dbReference type="AlphaFoldDB" id="A0A915K1A2"/>
<accession>A0A915K1A2</accession>
<dbReference type="WBParaSite" id="nRc.2.0.1.t32094-RA">
    <property type="protein sequence ID" value="nRc.2.0.1.t32094-RA"/>
    <property type="gene ID" value="nRc.2.0.1.g32094"/>
</dbReference>
<organism evidence="2 3">
    <name type="scientific">Romanomermis culicivorax</name>
    <name type="common">Nematode worm</name>
    <dbReference type="NCBI Taxonomy" id="13658"/>
    <lineage>
        <taxon>Eukaryota</taxon>
        <taxon>Metazoa</taxon>
        <taxon>Ecdysozoa</taxon>
        <taxon>Nematoda</taxon>
        <taxon>Enoplea</taxon>
        <taxon>Dorylaimia</taxon>
        <taxon>Mermithida</taxon>
        <taxon>Mermithoidea</taxon>
        <taxon>Mermithidae</taxon>
        <taxon>Romanomermis</taxon>
    </lineage>
</organism>
<feature type="compositionally biased region" description="Polar residues" evidence="1">
    <location>
        <begin position="110"/>
        <end position="122"/>
    </location>
</feature>